<dbReference type="PROSITE" id="PS00018">
    <property type="entry name" value="EF_HAND_1"/>
    <property type="match status" value="2"/>
</dbReference>
<dbReference type="SUPFAM" id="SSF47473">
    <property type="entry name" value="EF-hand"/>
    <property type="match status" value="1"/>
</dbReference>
<feature type="domain" description="EF-hand" evidence="4">
    <location>
        <begin position="4"/>
        <end position="39"/>
    </location>
</feature>
<dbReference type="Gene3D" id="1.10.238.10">
    <property type="entry name" value="EF-hand"/>
    <property type="match status" value="1"/>
</dbReference>
<name>A0A7S1M479_NEODS</name>
<dbReference type="InterPro" id="IPR018247">
    <property type="entry name" value="EF_Hand_1_Ca_BS"/>
</dbReference>
<feature type="domain" description="EF-hand" evidence="4">
    <location>
        <begin position="47"/>
        <end position="82"/>
    </location>
</feature>
<dbReference type="InterPro" id="IPR051581">
    <property type="entry name" value="Ca-bind"/>
</dbReference>
<keyword evidence="2" id="KW-0677">Repeat</keyword>
<dbReference type="AlphaFoldDB" id="A0A7S1M479"/>
<dbReference type="GO" id="GO:0005509">
    <property type="term" value="F:calcium ion binding"/>
    <property type="evidence" value="ECO:0007669"/>
    <property type="project" value="InterPro"/>
</dbReference>
<evidence type="ECO:0000259" key="4">
    <source>
        <dbReference type="PROSITE" id="PS50222"/>
    </source>
</evidence>
<dbReference type="Pfam" id="PF13499">
    <property type="entry name" value="EF-hand_7"/>
    <property type="match status" value="1"/>
</dbReference>
<protein>
    <recommendedName>
        <fullName evidence="4">EF-hand domain-containing protein</fullName>
    </recommendedName>
</protein>
<accession>A0A7S1M479</accession>
<evidence type="ECO:0000256" key="2">
    <source>
        <dbReference type="ARBA" id="ARBA00022737"/>
    </source>
</evidence>
<reference evidence="5" key="1">
    <citation type="submission" date="2021-01" db="EMBL/GenBank/DDBJ databases">
        <authorList>
            <person name="Corre E."/>
            <person name="Pelletier E."/>
            <person name="Niang G."/>
            <person name="Scheremetjew M."/>
            <person name="Finn R."/>
            <person name="Kale V."/>
            <person name="Holt S."/>
            <person name="Cochrane G."/>
            <person name="Meng A."/>
            <person name="Brown T."/>
            <person name="Cohen L."/>
        </authorList>
    </citation>
    <scope>NUCLEOTIDE SEQUENCE</scope>
    <source>
        <strain evidence="5">CCAP 1951/1</strain>
    </source>
</reference>
<evidence type="ECO:0000256" key="3">
    <source>
        <dbReference type="ARBA" id="ARBA00022837"/>
    </source>
</evidence>
<dbReference type="InterPro" id="IPR011992">
    <property type="entry name" value="EF-hand-dom_pair"/>
</dbReference>
<organism evidence="5">
    <name type="scientific">Neobodo designis</name>
    <name type="common">Flagellated protozoan</name>
    <name type="synonym">Bodo designis</name>
    <dbReference type="NCBI Taxonomy" id="312471"/>
    <lineage>
        <taxon>Eukaryota</taxon>
        <taxon>Discoba</taxon>
        <taxon>Euglenozoa</taxon>
        <taxon>Kinetoplastea</taxon>
        <taxon>Metakinetoplastina</taxon>
        <taxon>Neobodonida</taxon>
        <taxon>Neobodo</taxon>
    </lineage>
</organism>
<keyword evidence="3" id="KW-0106">Calcium</keyword>
<dbReference type="PROSITE" id="PS50222">
    <property type="entry name" value="EF_HAND_2"/>
    <property type="match status" value="2"/>
</dbReference>
<evidence type="ECO:0000313" key="5">
    <source>
        <dbReference type="EMBL" id="CAD9121063.1"/>
    </source>
</evidence>
<proteinExistence type="predicted"/>
<dbReference type="InterPro" id="IPR002048">
    <property type="entry name" value="EF_hand_dom"/>
</dbReference>
<keyword evidence="1" id="KW-0479">Metal-binding</keyword>
<dbReference type="EMBL" id="HBGF01026286">
    <property type="protein sequence ID" value="CAD9121063.1"/>
    <property type="molecule type" value="Transcribed_RNA"/>
</dbReference>
<dbReference type="PANTHER" id="PTHR34524">
    <property type="entry name" value="CALCYPHOSIN"/>
    <property type="match status" value="1"/>
</dbReference>
<sequence length="441" mass="48962">MNAVRSKVVSRAFRSLDTSGDGYVSRDEMERCYDAGRHPAVLRKEMSEAEALDALLCAFDTSGDGKVSEAEWNAYYERVSGTVEDDGDFHMIVTRTWQLDQPQRLNRRQLRAAINDGFRSSSYRGQAQPSEAQRMHDAAAASLRIDRQQMSLDPLPMSKAGVMPKNAISFYDQTQRTHHRVRTVGATQLAVPEPQTKSSLGSTGRPGSLGFLNDASSTQRGVGTGEFDDDVLDAFRKGKEAEVAAAQRRAELQKQPFATREPAAYTRSTQVHTALNAAVNRERPAKVNHDATPPAASEDELRQVLERQREDLRKTITLGKAQCSRWSTEQRDSFSELDTTAAANATDRFNPKPYHRAGELEAVEPRGANGWETTYASTMQDRHREAERDTKHDCRGTFRLVHGVPQMNPIAHKPRAVTGTGAKAATVVPDHFQTSNQTMFA</sequence>
<dbReference type="SMART" id="SM00054">
    <property type="entry name" value="EFh"/>
    <property type="match status" value="2"/>
</dbReference>
<evidence type="ECO:0000256" key="1">
    <source>
        <dbReference type="ARBA" id="ARBA00022723"/>
    </source>
</evidence>
<gene>
    <name evidence="5" type="ORF">NDES1114_LOCUS17370</name>
</gene>
<dbReference type="CDD" id="cd00051">
    <property type="entry name" value="EFh"/>
    <property type="match status" value="1"/>
</dbReference>
<dbReference type="PANTHER" id="PTHR34524:SF6">
    <property type="entry name" value="CALCYPHOSINE LIKE"/>
    <property type="match status" value="1"/>
</dbReference>